<organism evidence="3 5">
    <name type="scientific">Adineta ricciae</name>
    <name type="common">Rotifer</name>
    <dbReference type="NCBI Taxonomy" id="249248"/>
    <lineage>
        <taxon>Eukaryota</taxon>
        <taxon>Metazoa</taxon>
        <taxon>Spiralia</taxon>
        <taxon>Gnathifera</taxon>
        <taxon>Rotifera</taxon>
        <taxon>Eurotatoria</taxon>
        <taxon>Bdelloidea</taxon>
        <taxon>Adinetida</taxon>
        <taxon>Adinetidae</taxon>
        <taxon>Adineta</taxon>
    </lineage>
</organism>
<dbReference type="InterPro" id="IPR013517">
    <property type="entry name" value="FG-GAP"/>
</dbReference>
<dbReference type="PANTHER" id="PTHR46580">
    <property type="entry name" value="SENSOR KINASE-RELATED"/>
    <property type="match status" value="1"/>
</dbReference>
<dbReference type="EMBL" id="CAJNOJ010000324">
    <property type="protein sequence ID" value="CAF1399355.1"/>
    <property type="molecule type" value="Genomic_DNA"/>
</dbReference>
<evidence type="ECO:0000313" key="4">
    <source>
        <dbReference type="EMBL" id="CAF1399355.1"/>
    </source>
</evidence>
<keyword evidence="2" id="KW-0472">Membrane</keyword>
<reference evidence="3" key="1">
    <citation type="submission" date="2021-02" db="EMBL/GenBank/DDBJ databases">
        <authorList>
            <person name="Nowell W R."/>
        </authorList>
    </citation>
    <scope>NUCLEOTIDE SEQUENCE</scope>
</reference>
<comment type="caution">
    <text evidence="3">The sequence shown here is derived from an EMBL/GenBank/DDBJ whole genome shotgun (WGS) entry which is preliminary data.</text>
</comment>
<dbReference type="InterPro" id="IPR028994">
    <property type="entry name" value="Integrin_alpha_N"/>
</dbReference>
<sequence>MQMRVVLQWFYDWWRNYNLFMLEENDYYEENHSKDPVIALKHQKYTTRLYILLLMVSLYVLFYITLMNPHSQTITIYEINPNIFTELYSNHKETLSCPCSTVTIPYKNFVSNTITFHSICSSVFVSKPWIEALYLINASDYGPSDFRTTARSQFQLLADLCSISSDTVSQSQIDFDNDEYLTIHLQSAERLQLEVNATINLIKNSISTQIISFLNYLRVYVRGNYVVSALNTNLIFGSYYLNNQYTIHQLQTQFTEDTTIFVTTPETLMCGTQNPVSPTSFSSRSGVIGLFVIAGWSRPPSNMIFVDGFFAGCTPLEALLPSTLDCLYDIKCIQILITYFLNLDKLNFNWTSEILPGEQQNITVYDYLRDLFVKEWSTEVNYAEYFAECLPSSCSYITTARTNLPYAITMFISLYGGLIIILRLVAPFLFEMFLKFKEVVEDKNLFILCHNIHPKKLFRSIQQVNLYKHIEKRSEEDIRKQRLITRVYLILLGVSFTILLIFTSLSTEIATITEANPSLLTYEELQILHPNTLLCPCSTTTIPYEKFLSLSPVLHQVCSSDWVSDRWLSILQYVVDYNTEDWRNRAYLQFKLLSNLCQLAKNTIDDAVHHFLSQSLIIASVLSEMEFRTQLDATLNQFSQSTITSFGSLVNIARLLTQVDQFYLGSRKNDWDTIQDPFLTGVIQPNNLTLQIAFSLPGTRYVNLSSINCICATNSSCQTSVAVYQMDSVWNSRIYAYISYIVPGSLASCSTFSSLLFSQLFCYYSESNCYSILMTYMKDSYYQNVEFPQWYQANPLIYYPNASRYPPNTSISTIVEQIMIEQWNPSYSYKYFYGLCAPKYCTYSLRMRTKTIVEVVIILISMIGGLTFALQIFAPILLNVFSIRDFGSHADRATAKHLGKWATRLYFVLLILGLTILTLYTIIQPQTVTTTFDKPSFKSYTQLEQKYGEKFKCTCSKIATKYNEFTKINAEFHKICTSPMTSDQWRYEISNGLVSNLSIYGQQDYRRFLAAHLQYLQGLCQLSIQSIQSTIEQFLTSLFITTELLRENDFHSRLNLSIKQKKSTASKTLTRLFFLIRSVNHGNAFVSSYGTNFEYLSTWFTSSVYVPFIPSRAIIYDGNCSCGLHSNCTTQANFIDEQKLSAAIPIKGLKMGCLPSESLRSSTLECFYDQSCLNLVQKYTNATILINSSTPLSIADSRFFINTTVAELMDELFVEQWATTINYSLYFEQCLPLLCSYTYNQPFSVLYTITVMLGLQGGLSIVLEWICPKIVRIIRKKYSQTIHPTASTDTQSTSTSFETMSVQRSNRSYMNAISICLIITITIACLTLFSIYVLRSKKTTTNPDEFSLPTTINIDESTMATSTMTTTTTSTSTAHIPMCQLQFQIAVRYNNTSNAGLKSPVIADLNGDNLADIAFFNYKTSSIHVLLGDGRGYYTNEMKTFVMTFNTWYFGLAVSDFNNDKIPDVVMTSESLAYIYMMFGNGNGTFRSLAKFYMGDSTNLRGIIAYDFNGDNNNDIAVSAPSFNILIVLLGNGDGSFRNRTTYYTGLNANPSTVDQADFNGDGHQDISYNTINSRGFGVLLGRGDGTFEPQKTSFVGGNYYPSYIAIGDFNRDNHSDAVVSYSGGKRIGVLLGNGDGTMSPVEKYIVGNKTYYTRPATGDFNNDGISDIAVNPTSRSVIYILVGYGDGDFDTQMIFSTGLTGSYTWIVVGDFNNDHCQDILASDDTAGAMFVLLNTCACH</sequence>
<accession>A0A814M9Z9</accession>
<keyword evidence="5" id="KW-1185">Reference proteome</keyword>
<proteinExistence type="predicted"/>
<evidence type="ECO:0000256" key="2">
    <source>
        <dbReference type="SAM" id="Phobius"/>
    </source>
</evidence>
<feature type="transmembrane region" description="Helical" evidence="2">
    <location>
        <begin position="404"/>
        <end position="426"/>
    </location>
</feature>
<dbReference type="Proteomes" id="UP000663852">
    <property type="component" value="Unassembled WGS sequence"/>
</dbReference>
<evidence type="ECO:0000313" key="5">
    <source>
        <dbReference type="Proteomes" id="UP000663828"/>
    </source>
</evidence>
<keyword evidence="1" id="KW-0732">Signal</keyword>
<feature type="transmembrane region" description="Helical" evidence="2">
    <location>
        <begin position="1245"/>
        <end position="1267"/>
    </location>
</feature>
<evidence type="ECO:0000256" key="1">
    <source>
        <dbReference type="ARBA" id="ARBA00022729"/>
    </source>
</evidence>
<protein>
    <submittedName>
        <fullName evidence="3">Uncharacterized protein</fullName>
    </submittedName>
</protein>
<dbReference type="Gene3D" id="2.40.128.340">
    <property type="match status" value="1"/>
</dbReference>
<dbReference type="Gene3D" id="2.130.10.130">
    <property type="entry name" value="Integrin alpha, N-terminal"/>
    <property type="match status" value="2"/>
</dbReference>
<feature type="transmembrane region" description="Helical" evidence="2">
    <location>
        <begin position="49"/>
        <end position="66"/>
    </location>
</feature>
<feature type="transmembrane region" description="Helical" evidence="2">
    <location>
        <begin position="855"/>
        <end position="881"/>
    </location>
</feature>
<name>A0A814M9Z9_ADIRI</name>
<dbReference type="Proteomes" id="UP000663828">
    <property type="component" value="Unassembled WGS sequence"/>
</dbReference>
<dbReference type="Pfam" id="PF13517">
    <property type="entry name" value="FG-GAP_3"/>
    <property type="match status" value="2"/>
</dbReference>
<keyword evidence="2" id="KW-1133">Transmembrane helix</keyword>
<feature type="transmembrane region" description="Helical" evidence="2">
    <location>
        <begin position="1309"/>
        <end position="1334"/>
    </location>
</feature>
<dbReference type="PANTHER" id="PTHR46580:SF2">
    <property type="entry name" value="MAM DOMAIN-CONTAINING PROTEIN"/>
    <property type="match status" value="1"/>
</dbReference>
<feature type="transmembrane region" description="Helical" evidence="2">
    <location>
        <begin position="483"/>
        <end position="502"/>
    </location>
</feature>
<dbReference type="OrthoDB" id="9993150at2759"/>
<dbReference type="EMBL" id="CAJNOR010001107">
    <property type="protein sequence ID" value="CAF1076407.1"/>
    <property type="molecule type" value="Genomic_DNA"/>
</dbReference>
<keyword evidence="2" id="KW-0812">Transmembrane</keyword>
<dbReference type="SUPFAM" id="SSF69318">
    <property type="entry name" value="Integrin alpha N-terminal domain"/>
    <property type="match status" value="1"/>
</dbReference>
<gene>
    <name evidence="4" type="ORF">EDS130_LOCUS35914</name>
    <name evidence="3" type="ORF">XAT740_LOCUS17090</name>
</gene>
<evidence type="ECO:0000313" key="3">
    <source>
        <dbReference type="EMBL" id="CAF1076407.1"/>
    </source>
</evidence>
<feature type="transmembrane region" description="Helical" evidence="2">
    <location>
        <begin position="901"/>
        <end position="923"/>
    </location>
</feature>